<keyword evidence="5" id="KW-0472">Membrane</keyword>
<organism evidence="6 7">
    <name type="scientific">Mycobacterium heckeshornense</name>
    <dbReference type="NCBI Taxonomy" id="110505"/>
    <lineage>
        <taxon>Bacteria</taxon>
        <taxon>Bacillati</taxon>
        <taxon>Actinomycetota</taxon>
        <taxon>Actinomycetes</taxon>
        <taxon>Mycobacteriales</taxon>
        <taxon>Mycobacteriaceae</taxon>
        <taxon>Mycobacterium</taxon>
    </lineage>
</organism>
<evidence type="ECO:0000256" key="1">
    <source>
        <dbReference type="ARBA" id="ARBA00004651"/>
    </source>
</evidence>
<gene>
    <name evidence="6" type="ORF">MHEC_41020</name>
</gene>
<dbReference type="STRING" id="110505.ACT16_05025"/>
<dbReference type="EMBL" id="AP024237">
    <property type="protein sequence ID" value="BCO37669.1"/>
    <property type="molecule type" value="Genomic_DNA"/>
</dbReference>
<keyword evidence="7" id="KW-1185">Reference proteome</keyword>
<name>A0A2G8BJA8_9MYCO</name>
<evidence type="ECO:0000256" key="2">
    <source>
        <dbReference type="ARBA" id="ARBA00022475"/>
    </source>
</evidence>
<evidence type="ECO:0000256" key="5">
    <source>
        <dbReference type="ARBA" id="ARBA00023136"/>
    </source>
</evidence>
<keyword evidence="2" id="KW-1003">Cell membrane</keyword>
<sequence>MIINEKQASGLTATALLVGGVLIVLTVGSYWLGTDHLLGFSRLAMAVVLLIAFLKVWLVTHFFMDMWHSPRWLKAIVYGWVFITGTLVLGLYIAR</sequence>
<dbReference type="AlphaFoldDB" id="A0A2G8BJA8"/>
<protein>
    <submittedName>
        <fullName evidence="6">Uncharacterized protein</fullName>
    </submittedName>
</protein>
<dbReference type="Proteomes" id="UP000595446">
    <property type="component" value="Chromosome"/>
</dbReference>
<evidence type="ECO:0000256" key="4">
    <source>
        <dbReference type="ARBA" id="ARBA00022989"/>
    </source>
</evidence>
<reference evidence="6 7" key="1">
    <citation type="submission" date="2020-12" db="EMBL/GenBank/DDBJ databases">
        <title>Complete genome sequence of Mycobacterium heckeshornense JCM 15655T, closely related to a pathogenic non-tuberculous mycobacterial species Mycobacterium xenopi.</title>
        <authorList>
            <person name="Yoshida M."/>
            <person name="Fukano H."/>
            <person name="Asakura T."/>
            <person name="Suzuki M."/>
            <person name="Hoshino Y."/>
        </authorList>
    </citation>
    <scope>NUCLEOTIDE SEQUENCE [LARGE SCALE GENOMIC DNA]</scope>
    <source>
        <strain evidence="6 7">JCM 15655</strain>
    </source>
</reference>
<comment type="subcellular location">
    <subcellularLocation>
        <location evidence="1">Cell membrane</location>
        <topology evidence="1">Multi-pass membrane protein</topology>
    </subcellularLocation>
</comment>
<evidence type="ECO:0000313" key="7">
    <source>
        <dbReference type="Proteomes" id="UP000595446"/>
    </source>
</evidence>
<keyword evidence="3" id="KW-0812">Transmembrane</keyword>
<dbReference type="GO" id="GO:0005886">
    <property type="term" value="C:plasma membrane"/>
    <property type="evidence" value="ECO:0007669"/>
    <property type="project" value="UniProtKB-SubCell"/>
</dbReference>
<evidence type="ECO:0000256" key="3">
    <source>
        <dbReference type="ARBA" id="ARBA00022692"/>
    </source>
</evidence>
<keyword evidence="4" id="KW-1133">Transmembrane helix</keyword>
<proteinExistence type="predicted"/>
<dbReference type="Pfam" id="PF03626">
    <property type="entry name" value="COX4_pro"/>
    <property type="match status" value="1"/>
</dbReference>
<evidence type="ECO:0000313" key="6">
    <source>
        <dbReference type="EMBL" id="BCO37669.1"/>
    </source>
</evidence>
<dbReference type="RefSeq" id="WP_048890332.1">
    <property type="nucleotide sequence ID" value="NZ_AP024237.1"/>
</dbReference>
<dbReference type="OrthoDB" id="8595054at2"/>
<dbReference type="InterPro" id="IPR005171">
    <property type="entry name" value="Cyt_c_oxidase_su4_prok"/>
</dbReference>
<accession>A0A2G8BJA8</accession>